<evidence type="ECO:0000256" key="1">
    <source>
        <dbReference type="ARBA" id="ARBA00023186"/>
    </source>
</evidence>
<gene>
    <name evidence="2" type="ordered locus">Desdi_1667</name>
</gene>
<protein>
    <submittedName>
        <fullName evidence="2">Putative component of anaerobic dehydrogenase</fullName>
    </submittedName>
</protein>
<dbReference type="RefSeq" id="WP_015262146.1">
    <property type="nucleotide sequence ID" value="NC_019903.1"/>
</dbReference>
<name>L0F929_DESDL</name>
<dbReference type="InterPro" id="IPR050289">
    <property type="entry name" value="TorD/DmsD_chaperones"/>
</dbReference>
<dbReference type="AlphaFoldDB" id="L0F929"/>
<dbReference type="KEGG" id="ddl:Desdi_1667"/>
<dbReference type="eggNOG" id="COG3381">
    <property type="taxonomic scope" value="Bacteria"/>
</dbReference>
<organism evidence="2 3">
    <name type="scientific">Desulfitobacterium dichloroeliminans (strain LMG P-21439 / DCA1)</name>
    <dbReference type="NCBI Taxonomy" id="871963"/>
    <lineage>
        <taxon>Bacteria</taxon>
        <taxon>Bacillati</taxon>
        <taxon>Bacillota</taxon>
        <taxon>Clostridia</taxon>
        <taxon>Eubacteriales</taxon>
        <taxon>Desulfitobacteriaceae</taxon>
        <taxon>Desulfitobacterium</taxon>
    </lineage>
</organism>
<dbReference type="Pfam" id="PF02613">
    <property type="entry name" value="Nitrate_red_del"/>
    <property type="match status" value="1"/>
</dbReference>
<dbReference type="HOGENOM" id="CLU_077650_0_2_9"/>
<evidence type="ECO:0000313" key="2">
    <source>
        <dbReference type="EMBL" id="AGA69156.1"/>
    </source>
</evidence>
<dbReference type="InterPro" id="IPR020945">
    <property type="entry name" value="DMSO/NO3_reduct_chaperone"/>
</dbReference>
<dbReference type="STRING" id="871963.Desdi_1667"/>
<proteinExistence type="predicted"/>
<dbReference type="Proteomes" id="UP000010797">
    <property type="component" value="Chromosome"/>
</dbReference>
<sequence length="226" mass="25890">MMNRQHCADQEFARTILYQFLAMTFYEPADNFLVELEQEDSKKDLLEASRLLLEVKGVELMQEILHTLDGVNNAGKLGHQDLKAEYTRLFLGPMSPACPPYESYFDTNRPQEFQGTLMGPSSEAMEIALAEEGLELTLDYAELSDHVAIELEFMYYLLSRAYAEEKDSDVYLKKANAFFMEHLFPWLPKFGAKLSKESRHPFYKGIGLLLESTVKIDLGSVVNQKH</sequence>
<dbReference type="SUPFAM" id="SSF89155">
    <property type="entry name" value="TorD-like"/>
    <property type="match status" value="1"/>
</dbReference>
<evidence type="ECO:0000313" key="3">
    <source>
        <dbReference type="Proteomes" id="UP000010797"/>
    </source>
</evidence>
<reference evidence="3" key="1">
    <citation type="submission" date="2012-02" db="EMBL/GenBank/DDBJ databases">
        <title>Complete sequence of Desulfitobacterium dichloroeliminans LMG P-21439.</title>
        <authorList>
            <person name="Lucas S."/>
            <person name="Han J."/>
            <person name="Lapidus A."/>
            <person name="Cheng J.-F."/>
            <person name="Goodwin L."/>
            <person name="Pitluck S."/>
            <person name="Peters L."/>
            <person name="Ovchinnikova G."/>
            <person name="Teshima H."/>
            <person name="Detter J.C."/>
            <person name="Han C."/>
            <person name="Tapia R."/>
            <person name="Land M."/>
            <person name="Hauser L."/>
            <person name="Kyrpides N."/>
            <person name="Ivanova N."/>
            <person name="Pagani I."/>
            <person name="Kruse T."/>
            <person name="de Vos W.M."/>
            <person name="Boon N."/>
            <person name="Smidt H."/>
            <person name="Woyke T."/>
        </authorList>
    </citation>
    <scope>NUCLEOTIDE SEQUENCE [LARGE SCALE GENOMIC DNA]</scope>
    <source>
        <strain evidence="3">LMG P-21439 / DCA1</strain>
    </source>
</reference>
<dbReference type="OrthoDB" id="9795302at2"/>
<keyword evidence="1" id="KW-0143">Chaperone</keyword>
<accession>L0F929</accession>
<dbReference type="InterPro" id="IPR036411">
    <property type="entry name" value="TorD-like_sf"/>
</dbReference>
<keyword evidence="3" id="KW-1185">Reference proteome</keyword>
<dbReference type="PANTHER" id="PTHR34227:SF1">
    <property type="entry name" value="DIMETHYL SULFOXIDE REDUCTASE CHAPERONE-RELATED"/>
    <property type="match status" value="1"/>
</dbReference>
<dbReference type="Gene3D" id="1.10.3480.10">
    <property type="entry name" value="TorD-like"/>
    <property type="match status" value="1"/>
</dbReference>
<dbReference type="PANTHER" id="PTHR34227">
    <property type="entry name" value="CHAPERONE PROTEIN YCDY"/>
    <property type="match status" value="1"/>
</dbReference>
<dbReference type="EMBL" id="CP003344">
    <property type="protein sequence ID" value="AGA69156.1"/>
    <property type="molecule type" value="Genomic_DNA"/>
</dbReference>